<evidence type="ECO:0000256" key="3">
    <source>
        <dbReference type="ARBA" id="ARBA00023237"/>
    </source>
</evidence>
<evidence type="ECO:0000313" key="8">
    <source>
        <dbReference type="EMBL" id="THD85704.1"/>
    </source>
</evidence>
<dbReference type="InterPro" id="IPR006664">
    <property type="entry name" value="OMP_bac"/>
</dbReference>
<gene>
    <name evidence="8" type="ORF">E7811_08460</name>
</gene>
<dbReference type="AlphaFoldDB" id="A0A4S3MU84"/>
<evidence type="ECO:0000256" key="2">
    <source>
        <dbReference type="ARBA" id="ARBA00023136"/>
    </source>
</evidence>
<comment type="subcellular location">
    <subcellularLocation>
        <location evidence="1">Cell outer membrane</location>
    </subcellularLocation>
</comment>
<name>A0A4S3MU84_9RHOB</name>
<dbReference type="SUPFAM" id="SSF103088">
    <property type="entry name" value="OmpA-like"/>
    <property type="match status" value="1"/>
</dbReference>
<dbReference type="OrthoDB" id="9792021at2"/>
<dbReference type="Proteomes" id="UP000309450">
    <property type="component" value="Unassembled WGS sequence"/>
</dbReference>
<evidence type="ECO:0000256" key="6">
    <source>
        <dbReference type="SAM" id="SignalP"/>
    </source>
</evidence>
<keyword evidence="9" id="KW-1185">Reference proteome</keyword>
<keyword evidence="3" id="KW-0998">Cell outer membrane</keyword>
<feature type="region of interest" description="Disordered" evidence="5">
    <location>
        <begin position="169"/>
        <end position="194"/>
    </location>
</feature>
<dbReference type="InterPro" id="IPR006665">
    <property type="entry name" value="OmpA-like"/>
</dbReference>
<dbReference type="PANTHER" id="PTHR30329">
    <property type="entry name" value="STATOR ELEMENT OF FLAGELLAR MOTOR COMPLEX"/>
    <property type="match status" value="1"/>
</dbReference>
<dbReference type="PROSITE" id="PS51123">
    <property type="entry name" value="OMPA_2"/>
    <property type="match status" value="1"/>
</dbReference>
<accession>A0A4S3MU84</accession>
<evidence type="ECO:0000256" key="1">
    <source>
        <dbReference type="ARBA" id="ARBA00004442"/>
    </source>
</evidence>
<dbReference type="PRINTS" id="PR01021">
    <property type="entry name" value="OMPADOMAIN"/>
</dbReference>
<keyword evidence="6" id="KW-0732">Signal</keyword>
<evidence type="ECO:0000259" key="7">
    <source>
        <dbReference type="PROSITE" id="PS51123"/>
    </source>
</evidence>
<evidence type="ECO:0000256" key="4">
    <source>
        <dbReference type="PROSITE-ProRule" id="PRU00473"/>
    </source>
</evidence>
<protein>
    <submittedName>
        <fullName evidence="8">OmpA family protein</fullName>
    </submittedName>
</protein>
<organism evidence="8 9">
    <name type="scientific">Aliigemmobacter aestuarii</name>
    <dbReference type="NCBI Taxonomy" id="1445661"/>
    <lineage>
        <taxon>Bacteria</taxon>
        <taxon>Pseudomonadati</taxon>
        <taxon>Pseudomonadota</taxon>
        <taxon>Alphaproteobacteria</taxon>
        <taxon>Rhodobacterales</taxon>
        <taxon>Paracoccaceae</taxon>
        <taxon>Aliigemmobacter</taxon>
    </lineage>
</organism>
<feature type="domain" description="OmpA-like" evidence="7">
    <location>
        <begin position="200"/>
        <end position="318"/>
    </location>
</feature>
<dbReference type="CDD" id="cd07185">
    <property type="entry name" value="OmpA_C-like"/>
    <property type="match status" value="1"/>
</dbReference>
<comment type="caution">
    <text evidence="8">The sequence shown here is derived from an EMBL/GenBank/DDBJ whole genome shotgun (WGS) entry which is preliminary data.</text>
</comment>
<dbReference type="InterPro" id="IPR036737">
    <property type="entry name" value="OmpA-like_sf"/>
</dbReference>
<dbReference type="GO" id="GO:0009279">
    <property type="term" value="C:cell outer membrane"/>
    <property type="evidence" value="ECO:0007669"/>
    <property type="project" value="UniProtKB-SubCell"/>
</dbReference>
<dbReference type="RefSeq" id="WP_136394076.1">
    <property type="nucleotide sequence ID" value="NZ_SSND01000001.1"/>
</dbReference>
<keyword evidence="2 4" id="KW-0472">Membrane</keyword>
<reference evidence="8 9" key="1">
    <citation type="submission" date="2019-04" db="EMBL/GenBank/DDBJ databases">
        <title>Draft genome sequence of Gemmobacter aestuarii sp. nov.</title>
        <authorList>
            <person name="Hameed A."/>
            <person name="Lin S.-Y."/>
            <person name="Shahina M."/>
            <person name="Lai W.-A."/>
            <person name="Young C.-C."/>
        </authorList>
    </citation>
    <scope>NUCLEOTIDE SEQUENCE [LARGE SCALE GENOMIC DNA]</scope>
    <source>
        <strain evidence="8 9">CC-PW-75</strain>
    </source>
</reference>
<evidence type="ECO:0000256" key="5">
    <source>
        <dbReference type="SAM" id="MobiDB-lite"/>
    </source>
</evidence>
<proteinExistence type="predicted"/>
<evidence type="ECO:0000313" key="9">
    <source>
        <dbReference type="Proteomes" id="UP000309450"/>
    </source>
</evidence>
<dbReference type="EMBL" id="SSND01000001">
    <property type="protein sequence ID" value="THD85704.1"/>
    <property type="molecule type" value="Genomic_DNA"/>
</dbReference>
<feature type="chain" id="PRO_5020195587" evidence="6">
    <location>
        <begin position="20"/>
        <end position="318"/>
    </location>
</feature>
<dbReference type="PANTHER" id="PTHR30329:SF21">
    <property type="entry name" value="LIPOPROTEIN YIAD-RELATED"/>
    <property type="match status" value="1"/>
</dbReference>
<dbReference type="InterPro" id="IPR050330">
    <property type="entry name" value="Bact_OuterMem_StrucFunc"/>
</dbReference>
<dbReference type="Gene3D" id="3.30.1330.60">
    <property type="entry name" value="OmpA-like domain"/>
    <property type="match status" value="1"/>
</dbReference>
<dbReference type="Pfam" id="PF00691">
    <property type="entry name" value="OmpA"/>
    <property type="match status" value="1"/>
</dbReference>
<feature type="signal peptide" evidence="6">
    <location>
        <begin position="1"/>
        <end position="19"/>
    </location>
</feature>
<sequence length="318" mass="33684">MGRAPILALSVMALAPAHALTLEFPGPAAPGANRQEAPATYRMAIGPWSADGVPARTVEGVLDQTAWRIDMPGLTTLAILNPLKAQLVADGWTILYECETDECGGFDFRFELEILPEPDMHVDLGDFRYLAAERVVDGESRFITLIASRSSVAGFVQVTQVGATAPLPPKITTGTAPATIRPATSSADRDADARPLGERLETGGSIALDDLVFASGASSLVEGDYASLLELADYLKANPDRSITLVGHTDASGGLDANIALSRRRAASVREVLIERYGAPSGQVSAEGVGYLVPRASNLTPEGRTQNRRVEVMLTSTR</sequence>